<evidence type="ECO:0000313" key="2">
    <source>
        <dbReference type="Proteomes" id="UP000281118"/>
    </source>
</evidence>
<dbReference type="PRINTS" id="PR00081">
    <property type="entry name" value="GDHRDH"/>
</dbReference>
<comment type="caution">
    <text evidence="1">The sequence shown here is derived from an EMBL/GenBank/DDBJ whole genome shotgun (WGS) entry which is preliminary data.</text>
</comment>
<dbReference type="CDD" id="cd05233">
    <property type="entry name" value="SDR_c"/>
    <property type="match status" value="1"/>
</dbReference>
<sequence length="241" mass="24943">MTAKKTLAIFGAGSGLGTSLAKRFGREGYRIALVARRAEPLEAFVAELARADIEAAAFPADLTKIDGIPALVRSIEERFSSVDVAVYAPAPSDANFVPAVELDAAKLQAMASIFMLSPIEVSHAVLPGMLARGDGAMIVVGGLAGVVAIPGMSGVGPVMAAARNYVLTLNAELVPKGVYAGTVSIGAVIDRSTGLRAMTGSGAKLDPRLPVLDPDDIAEEIWSLATKRDRPESILPPLQPA</sequence>
<organism evidence="1 2">
    <name type="scientific">Variovorax guangxiensis</name>
    <dbReference type="NCBI Taxonomy" id="1775474"/>
    <lineage>
        <taxon>Bacteria</taxon>
        <taxon>Pseudomonadati</taxon>
        <taxon>Pseudomonadota</taxon>
        <taxon>Betaproteobacteria</taxon>
        <taxon>Burkholderiales</taxon>
        <taxon>Comamonadaceae</taxon>
        <taxon>Variovorax</taxon>
    </lineage>
</organism>
<dbReference type="AlphaFoldDB" id="A0A433ME58"/>
<gene>
    <name evidence="1" type="ORF">EJP67_04030</name>
</gene>
<dbReference type="SUPFAM" id="SSF51735">
    <property type="entry name" value="NAD(P)-binding Rossmann-fold domains"/>
    <property type="match status" value="1"/>
</dbReference>
<protein>
    <submittedName>
        <fullName evidence="1">SDR family NAD(P)-dependent oxidoreductase</fullName>
    </submittedName>
</protein>
<dbReference type="Gene3D" id="3.40.50.720">
    <property type="entry name" value="NAD(P)-binding Rossmann-like Domain"/>
    <property type="match status" value="1"/>
</dbReference>
<dbReference type="EMBL" id="RXFT01000001">
    <property type="protein sequence ID" value="RUR66221.1"/>
    <property type="molecule type" value="Genomic_DNA"/>
</dbReference>
<accession>A0A433ME58</accession>
<proteinExistence type="predicted"/>
<dbReference type="OrthoDB" id="9797538at2"/>
<evidence type="ECO:0000313" key="1">
    <source>
        <dbReference type="EMBL" id="RUR66221.1"/>
    </source>
</evidence>
<dbReference type="InterPro" id="IPR036291">
    <property type="entry name" value="NAD(P)-bd_dom_sf"/>
</dbReference>
<dbReference type="InterPro" id="IPR002347">
    <property type="entry name" value="SDR_fam"/>
</dbReference>
<reference evidence="1 2" key="1">
    <citation type="submission" date="2018-12" db="EMBL/GenBank/DDBJ databases">
        <title>The genome sequences of Variovorax guangxiensis DSM 27352.</title>
        <authorList>
            <person name="Gao J."/>
            <person name="Sun J."/>
        </authorList>
    </citation>
    <scope>NUCLEOTIDE SEQUENCE [LARGE SCALE GENOMIC DNA]</scope>
    <source>
        <strain evidence="1 2">DSM 27352</strain>
    </source>
</reference>
<dbReference type="Proteomes" id="UP000281118">
    <property type="component" value="Unassembled WGS sequence"/>
</dbReference>
<name>A0A433ME58_9BURK</name>
<dbReference type="PANTHER" id="PTHR43431:SF7">
    <property type="entry name" value="OXIDOREDUCTASE, SHORT CHAIN DEHYDROGENASE_REDUCTASE FAMILY (AFU_ORTHOLOGUE AFUA_5G14000)"/>
    <property type="match status" value="1"/>
</dbReference>
<dbReference type="Pfam" id="PF00106">
    <property type="entry name" value="adh_short"/>
    <property type="match status" value="1"/>
</dbReference>
<dbReference type="PANTHER" id="PTHR43431">
    <property type="entry name" value="OXIDOREDUCTASE, SHORT CHAIN DEHYDROGENASE/REDUCTASE FAMILY (AFU_ORTHOLOGUE AFUA_5G14000)"/>
    <property type="match status" value="1"/>
</dbReference>